<dbReference type="AlphaFoldDB" id="W2K915"/>
<sequence length="58" mass="6414">MRRNRAPTHLHFVKLAVKVTTHFGVNIALFGPRASSGLYIRGNTGIIARIIQTVNRTA</sequence>
<reference evidence="1" key="1">
    <citation type="submission" date="2013-11" db="EMBL/GenBank/DDBJ databases">
        <title>The Genome Sequence of Phytophthora parasitica CHvinca01.</title>
        <authorList>
            <consortium name="The Broad Institute Genomics Platform"/>
            <person name="Russ C."/>
            <person name="Tyler B."/>
            <person name="Panabieres F."/>
            <person name="Shan W."/>
            <person name="Tripathy S."/>
            <person name="Grunwald N."/>
            <person name="Machado M."/>
            <person name="Johnson C.S."/>
            <person name="Arredondo F."/>
            <person name="Hong C."/>
            <person name="Coffey M."/>
            <person name="Young S.K."/>
            <person name="Zeng Q."/>
            <person name="Gargeya S."/>
            <person name="Fitzgerald M."/>
            <person name="Abouelleil A."/>
            <person name="Alvarado L."/>
            <person name="Chapman S.B."/>
            <person name="Gainer-Dewar J."/>
            <person name="Goldberg J."/>
            <person name="Griggs A."/>
            <person name="Gujja S."/>
            <person name="Hansen M."/>
            <person name="Howarth C."/>
            <person name="Imamovic A."/>
            <person name="Ireland A."/>
            <person name="Larimer J."/>
            <person name="McCowan C."/>
            <person name="Murphy C."/>
            <person name="Pearson M."/>
            <person name="Poon T.W."/>
            <person name="Priest M."/>
            <person name="Roberts A."/>
            <person name="Saif S."/>
            <person name="Shea T."/>
            <person name="Sykes S."/>
            <person name="Wortman J."/>
            <person name="Nusbaum C."/>
            <person name="Birren B."/>
        </authorList>
    </citation>
    <scope>NUCLEOTIDE SEQUENCE [LARGE SCALE GENOMIC DNA]</scope>
    <source>
        <strain evidence="1">CHvinca01</strain>
    </source>
</reference>
<name>W2K915_PHYNI</name>
<protein>
    <submittedName>
        <fullName evidence="1">Uncharacterized protein</fullName>
    </submittedName>
</protein>
<organism evidence="1">
    <name type="scientific">Phytophthora nicotianae</name>
    <name type="common">Potato buckeye rot agent</name>
    <name type="synonym">Phytophthora parasitica</name>
    <dbReference type="NCBI Taxonomy" id="4792"/>
    <lineage>
        <taxon>Eukaryota</taxon>
        <taxon>Sar</taxon>
        <taxon>Stramenopiles</taxon>
        <taxon>Oomycota</taxon>
        <taxon>Peronosporomycetes</taxon>
        <taxon>Peronosporales</taxon>
        <taxon>Peronosporaceae</taxon>
        <taxon>Phytophthora</taxon>
    </lineage>
</organism>
<dbReference type="EMBL" id="KI682473">
    <property type="protein sequence ID" value="ETL81706.1"/>
    <property type="molecule type" value="Genomic_DNA"/>
</dbReference>
<dbReference type="Proteomes" id="UP000054423">
    <property type="component" value="Unassembled WGS sequence"/>
</dbReference>
<evidence type="ECO:0000313" key="1">
    <source>
        <dbReference type="EMBL" id="ETL81706.1"/>
    </source>
</evidence>
<gene>
    <name evidence="1" type="ORF">L917_18020</name>
</gene>
<proteinExistence type="predicted"/>
<accession>W2K915</accession>